<keyword evidence="2" id="KW-0472">Membrane</keyword>
<dbReference type="PANTHER" id="PTHR48436">
    <property type="entry name" value="2, PUTATIVE-RELATED"/>
    <property type="match status" value="1"/>
</dbReference>
<reference evidence="3 4" key="1">
    <citation type="submission" date="2024-02" db="EMBL/GenBank/DDBJ databases">
        <authorList>
            <person name="Vignale AGUSTIN F."/>
            <person name="Sosa J E."/>
            <person name="Modenutti C."/>
        </authorList>
    </citation>
    <scope>NUCLEOTIDE SEQUENCE [LARGE SCALE GENOMIC DNA]</scope>
</reference>
<evidence type="ECO:0000313" key="4">
    <source>
        <dbReference type="Proteomes" id="UP001642360"/>
    </source>
</evidence>
<evidence type="ECO:0000256" key="2">
    <source>
        <dbReference type="SAM" id="Phobius"/>
    </source>
</evidence>
<dbReference type="AlphaFoldDB" id="A0ABC8R6G9"/>
<dbReference type="Proteomes" id="UP001642360">
    <property type="component" value="Unassembled WGS sequence"/>
</dbReference>
<dbReference type="EMBL" id="CAUOFW020001036">
    <property type="protein sequence ID" value="CAK9140378.1"/>
    <property type="molecule type" value="Genomic_DNA"/>
</dbReference>
<sequence length="206" mass="23632">MATTKYRRDSEEEALFRSYPYALYFVHSPSTVSHANSGELRNNNESAFHSPLRSETSMNNPITSTGQEATQFALSRYSSRGSNNSFLHEKKMVYDLQSHGNGTENGDTRPVFAKEEIGEDEEDEDEEAEEELFGRKGVWLRYFSFGYSSSFAWMFLQISWRFMVSFGVALLVFYLATKPPPPKMSIKIKEWSSSWNGCATEYVRNV</sequence>
<comment type="caution">
    <text evidence="3">The sequence shown here is derived from an EMBL/GenBank/DDBJ whole genome shotgun (WGS) entry which is preliminary data.</text>
</comment>
<feature type="transmembrane region" description="Helical" evidence="2">
    <location>
        <begin position="162"/>
        <end position="177"/>
    </location>
</feature>
<protein>
    <submittedName>
        <fullName evidence="3">Uncharacterized protein</fullName>
    </submittedName>
</protein>
<feature type="region of interest" description="Disordered" evidence="1">
    <location>
        <begin position="33"/>
        <end position="62"/>
    </location>
</feature>
<organism evidence="3 4">
    <name type="scientific">Ilex paraguariensis</name>
    <name type="common">yerba mate</name>
    <dbReference type="NCBI Taxonomy" id="185542"/>
    <lineage>
        <taxon>Eukaryota</taxon>
        <taxon>Viridiplantae</taxon>
        <taxon>Streptophyta</taxon>
        <taxon>Embryophyta</taxon>
        <taxon>Tracheophyta</taxon>
        <taxon>Spermatophyta</taxon>
        <taxon>Magnoliopsida</taxon>
        <taxon>eudicotyledons</taxon>
        <taxon>Gunneridae</taxon>
        <taxon>Pentapetalae</taxon>
        <taxon>asterids</taxon>
        <taxon>campanulids</taxon>
        <taxon>Aquifoliales</taxon>
        <taxon>Aquifoliaceae</taxon>
        <taxon>Ilex</taxon>
    </lineage>
</organism>
<dbReference type="InterPro" id="IPR055276">
    <property type="entry name" value="NHL41-like"/>
</dbReference>
<evidence type="ECO:0000313" key="3">
    <source>
        <dbReference type="EMBL" id="CAK9140378.1"/>
    </source>
</evidence>
<dbReference type="PANTHER" id="PTHR48436:SF1">
    <property type="entry name" value="2, PUTATIVE-RELATED"/>
    <property type="match status" value="1"/>
</dbReference>
<evidence type="ECO:0000256" key="1">
    <source>
        <dbReference type="SAM" id="MobiDB-lite"/>
    </source>
</evidence>
<keyword evidence="2" id="KW-0812">Transmembrane</keyword>
<name>A0ABC8R6G9_9AQUA</name>
<accession>A0ABC8R6G9</accession>
<gene>
    <name evidence="3" type="ORF">ILEXP_LOCUS7822</name>
</gene>
<proteinExistence type="predicted"/>
<keyword evidence="2" id="KW-1133">Transmembrane helix</keyword>
<keyword evidence="4" id="KW-1185">Reference proteome</keyword>